<dbReference type="AlphaFoldDB" id="A0A7S1QX94"/>
<feature type="region of interest" description="Disordered" evidence="1">
    <location>
        <begin position="170"/>
        <end position="191"/>
    </location>
</feature>
<gene>
    <name evidence="2" type="ORF">ACAT0790_LOCUS31717</name>
</gene>
<evidence type="ECO:0000256" key="1">
    <source>
        <dbReference type="SAM" id="MobiDB-lite"/>
    </source>
</evidence>
<protein>
    <submittedName>
        <fullName evidence="2">Uncharacterized protein</fullName>
    </submittedName>
</protein>
<accession>A0A7S1QX94</accession>
<evidence type="ECO:0000313" key="2">
    <source>
        <dbReference type="EMBL" id="CAD9150846.1"/>
    </source>
</evidence>
<proteinExistence type="predicted"/>
<sequence>MDSGHAVPAPYVIIHDNAALRSDVSLASPVVGHLRSGDVVRVVAVVSSLQDRRLRGRIESPQGWISLLDLDTGYRWAKRYDEPASARHSEKAQLADAIRQRDALIRALRVRIDELRVNNRAVYASFRERAEQIEAKLLSARMIPADDHELRPPGPPAPLPDLMAFQATSSASGDIPSSAEDSDIEEPPLPPGGRTVAVRILEGPDAEAYLGHRGAPCGSSSALPLPVVHSYMPLLPSAVHAQAWAAQQGYLPSVHPVDFTRADFIRANGLTLKQVRGPATR</sequence>
<reference evidence="2" key="1">
    <citation type="submission" date="2021-01" db="EMBL/GenBank/DDBJ databases">
        <authorList>
            <person name="Corre E."/>
            <person name="Pelletier E."/>
            <person name="Niang G."/>
            <person name="Scheremetjew M."/>
            <person name="Finn R."/>
            <person name="Kale V."/>
            <person name="Holt S."/>
            <person name="Cochrane G."/>
            <person name="Meng A."/>
            <person name="Brown T."/>
            <person name="Cohen L."/>
        </authorList>
    </citation>
    <scope>NUCLEOTIDE SEQUENCE</scope>
    <source>
        <strain evidence="2">OF101</strain>
    </source>
</reference>
<name>A0A7S1QX94_ALECA</name>
<dbReference type="EMBL" id="HBGE01052552">
    <property type="protein sequence ID" value="CAD9150846.1"/>
    <property type="molecule type" value="Transcribed_RNA"/>
</dbReference>
<organism evidence="2">
    <name type="scientific">Alexandrium catenella</name>
    <name type="common">Red tide dinoflagellate</name>
    <name type="synonym">Gonyaulax catenella</name>
    <dbReference type="NCBI Taxonomy" id="2925"/>
    <lineage>
        <taxon>Eukaryota</taxon>
        <taxon>Sar</taxon>
        <taxon>Alveolata</taxon>
        <taxon>Dinophyceae</taxon>
        <taxon>Gonyaulacales</taxon>
        <taxon>Pyrocystaceae</taxon>
        <taxon>Alexandrium</taxon>
    </lineage>
</organism>